<evidence type="ECO:0000256" key="8">
    <source>
        <dbReference type="SAM" id="Phobius"/>
    </source>
</evidence>
<name>A0A9D7DZ31_9PROT</name>
<dbReference type="SUPFAM" id="SSF90123">
    <property type="entry name" value="ABC transporter transmembrane region"/>
    <property type="match status" value="1"/>
</dbReference>
<dbReference type="PANTHER" id="PTHR24221:SF654">
    <property type="entry name" value="ATP-BINDING CASSETTE SUB-FAMILY B MEMBER 6"/>
    <property type="match status" value="1"/>
</dbReference>
<comment type="caution">
    <text evidence="11">The sequence shown here is derived from an EMBL/GenBank/DDBJ whole genome shotgun (WGS) entry which is preliminary data.</text>
</comment>
<organism evidence="11 12">
    <name type="scientific">Candidatus Methylophosphatis roskildensis</name>
    <dbReference type="NCBI Taxonomy" id="2899263"/>
    <lineage>
        <taxon>Bacteria</taxon>
        <taxon>Pseudomonadati</taxon>
        <taxon>Pseudomonadota</taxon>
        <taxon>Betaproteobacteria</taxon>
        <taxon>Nitrosomonadales</taxon>
        <taxon>Sterolibacteriaceae</taxon>
        <taxon>Candidatus Methylophosphatis</taxon>
    </lineage>
</organism>
<feature type="transmembrane region" description="Helical" evidence="8">
    <location>
        <begin position="52"/>
        <end position="75"/>
    </location>
</feature>
<feature type="domain" description="ABC transmembrane type-1" evidence="10">
    <location>
        <begin position="20"/>
        <end position="310"/>
    </location>
</feature>
<keyword evidence="5 11" id="KW-0067">ATP-binding</keyword>
<dbReference type="GO" id="GO:0005886">
    <property type="term" value="C:plasma membrane"/>
    <property type="evidence" value="ECO:0007669"/>
    <property type="project" value="UniProtKB-SubCell"/>
</dbReference>
<dbReference type="GO" id="GO:0005524">
    <property type="term" value="F:ATP binding"/>
    <property type="evidence" value="ECO:0007669"/>
    <property type="project" value="UniProtKB-KW"/>
</dbReference>
<evidence type="ECO:0000259" key="9">
    <source>
        <dbReference type="PROSITE" id="PS50893"/>
    </source>
</evidence>
<keyword evidence="6 8" id="KW-1133">Transmembrane helix</keyword>
<sequence>MRHLYHELWRYAAGARGLLLGAFALLVGSQLFKLAVPWLAGQAINQIQSGGLSGLPHAGLLLAGVFCATAASWAMHGPGRVLERNAAMRVRETLFAALTRRVLDAPLAWHEARHTAETVSRVNQATGALYGFAESQYIYLQNGVRLFGPVIALWLIAPAVGIVAVCGYMVLGFLISRFDRRIMTYSLRESQTERRLSAALVDSLGNIATVFALRRRNGVANMMLERMRATFPPLRRSMVINEAKWCTVDLLSALLWCVLVALYAWLAASGASGPDHQVLKLGNVFMVYEYAREAGDVITAIAVHYSGIVGTQASYAAAQPIEAAGIEKWADALEPTGWRQLRIEGLRFHHAAARGEAPALEGVDLALQRGRRYALVGPSGAGKSTLLRLLAGLDRPQAGTIGFDGELLADPAAALRLEATLIPQQSEIFEGTLRENLLLGASADDTQLDAALRLAAAEDFVAGLVQGLDTVVAERGANWSGGQRQRLALARAMVAAQGSSLLLLDEPTSSLDPDTERKVLDRVLASHAGACVVSSVHRLNLLDRFDEVVLMQDGRVLDAGPPGDLALRSQAFRDLLSAQTASSA</sequence>
<dbReference type="InterPro" id="IPR011527">
    <property type="entry name" value="ABC1_TM_dom"/>
</dbReference>
<evidence type="ECO:0000256" key="7">
    <source>
        <dbReference type="ARBA" id="ARBA00023136"/>
    </source>
</evidence>
<dbReference type="GO" id="GO:0016887">
    <property type="term" value="F:ATP hydrolysis activity"/>
    <property type="evidence" value="ECO:0007669"/>
    <property type="project" value="InterPro"/>
</dbReference>
<dbReference type="InterPro" id="IPR003439">
    <property type="entry name" value="ABC_transporter-like_ATP-bd"/>
</dbReference>
<evidence type="ECO:0000256" key="1">
    <source>
        <dbReference type="ARBA" id="ARBA00004651"/>
    </source>
</evidence>
<keyword evidence="7 8" id="KW-0472">Membrane</keyword>
<dbReference type="InterPro" id="IPR036640">
    <property type="entry name" value="ABC1_TM_sf"/>
</dbReference>
<dbReference type="SMART" id="SM00382">
    <property type="entry name" value="AAA"/>
    <property type="match status" value="1"/>
</dbReference>
<evidence type="ECO:0000259" key="10">
    <source>
        <dbReference type="PROSITE" id="PS50929"/>
    </source>
</evidence>
<evidence type="ECO:0000256" key="4">
    <source>
        <dbReference type="ARBA" id="ARBA00022741"/>
    </source>
</evidence>
<dbReference type="Pfam" id="PF00664">
    <property type="entry name" value="ABC_membrane"/>
    <property type="match status" value="1"/>
</dbReference>
<evidence type="ECO:0000313" key="12">
    <source>
        <dbReference type="Proteomes" id="UP000807785"/>
    </source>
</evidence>
<keyword evidence="2" id="KW-1003">Cell membrane</keyword>
<feature type="transmembrane region" description="Helical" evidence="8">
    <location>
        <begin position="245"/>
        <end position="266"/>
    </location>
</feature>
<dbReference type="Gene3D" id="1.20.1560.10">
    <property type="entry name" value="ABC transporter type 1, transmembrane domain"/>
    <property type="match status" value="1"/>
</dbReference>
<dbReference type="PROSITE" id="PS50893">
    <property type="entry name" value="ABC_TRANSPORTER_2"/>
    <property type="match status" value="1"/>
</dbReference>
<dbReference type="PANTHER" id="PTHR24221">
    <property type="entry name" value="ATP-BINDING CASSETTE SUB-FAMILY B"/>
    <property type="match status" value="1"/>
</dbReference>
<dbReference type="CDD" id="cd03228">
    <property type="entry name" value="ABCC_MRP_Like"/>
    <property type="match status" value="1"/>
</dbReference>
<evidence type="ECO:0000256" key="5">
    <source>
        <dbReference type="ARBA" id="ARBA00022840"/>
    </source>
</evidence>
<feature type="transmembrane region" description="Helical" evidence="8">
    <location>
        <begin position="20"/>
        <end position="40"/>
    </location>
</feature>
<dbReference type="GO" id="GO:0034040">
    <property type="term" value="F:ATPase-coupled lipid transmembrane transporter activity"/>
    <property type="evidence" value="ECO:0007669"/>
    <property type="project" value="TreeGrafter"/>
</dbReference>
<protein>
    <submittedName>
        <fullName evidence="11">ABC transporter ATP-binding protein</fullName>
    </submittedName>
</protein>
<dbReference type="GO" id="GO:0140359">
    <property type="term" value="F:ABC-type transporter activity"/>
    <property type="evidence" value="ECO:0007669"/>
    <property type="project" value="InterPro"/>
</dbReference>
<dbReference type="SUPFAM" id="SSF52540">
    <property type="entry name" value="P-loop containing nucleoside triphosphate hydrolases"/>
    <property type="match status" value="1"/>
</dbReference>
<evidence type="ECO:0000256" key="3">
    <source>
        <dbReference type="ARBA" id="ARBA00022692"/>
    </source>
</evidence>
<feature type="domain" description="ABC transporter" evidence="9">
    <location>
        <begin position="341"/>
        <end position="578"/>
    </location>
</feature>
<proteinExistence type="predicted"/>
<keyword evidence="3 8" id="KW-0812">Transmembrane</keyword>
<comment type="subcellular location">
    <subcellularLocation>
        <location evidence="1">Cell membrane</location>
        <topology evidence="1">Multi-pass membrane protein</topology>
    </subcellularLocation>
</comment>
<dbReference type="Proteomes" id="UP000807785">
    <property type="component" value="Unassembled WGS sequence"/>
</dbReference>
<accession>A0A9D7DZ31</accession>
<dbReference type="PROSITE" id="PS50929">
    <property type="entry name" value="ABC_TM1F"/>
    <property type="match status" value="1"/>
</dbReference>
<evidence type="ECO:0000256" key="2">
    <source>
        <dbReference type="ARBA" id="ARBA00022475"/>
    </source>
</evidence>
<dbReference type="Gene3D" id="3.40.50.300">
    <property type="entry name" value="P-loop containing nucleotide triphosphate hydrolases"/>
    <property type="match status" value="1"/>
</dbReference>
<evidence type="ECO:0000256" key="6">
    <source>
        <dbReference type="ARBA" id="ARBA00022989"/>
    </source>
</evidence>
<dbReference type="Pfam" id="PF00005">
    <property type="entry name" value="ABC_tran"/>
    <property type="match status" value="1"/>
</dbReference>
<dbReference type="InterPro" id="IPR039421">
    <property type="entry name" value="Type_1_exporter"/>
</dbReference>
<keyword evidence="4" id="KW-0547">Nucleotide-binding</keyword>
<dbReference type="EMBL" id="JADJEV010000003">
    <property type="protein sequence ID" value="MBK6973441.1"/>
    <property type="molecule type" value="Genomic_DNA"/>
</dbReference>
<gene>
    <name evidence="11" type="ORF">IPH26_11010</name>
</gene>
<dbReference type="AlphaFoldDB" id="A0A9D7DZ31"/>
<dbReference type="InterPro" id="IPR027417">
    <property type="entry name" value="P-loop_NTPase"/>
</dbReference>
<evidence type="ECO:0000313" key="11">
    <source>
        <dbReference type="EMBL" id="MBK6973441.1"/>
    </source>
</evidence>
<feature type="transmembrane region" description="Helical" evidence="8">
    <location>
        <begin position="151"/>
        <end position="175"/>
    </location>
</feature>
<dbReference type="InterPro" id="IPR003593">
    <property type="entry name" value="AAA+_ATPase"/>
</dbReference>
<reference evidence="11" key="1">
    <citation type="submission" date="2020-10" db="EMBL/GenBank/DDBJ databases">
        <title>Connecting structure to function with the recovery of over 1000 high-quality activated sludge metagenome-assembled genomes encoding full-length rRNA genes using long-read sequencing.</title>
        <authorList>
            <person name="Singleton C.M."/>
            <person name="Petriglieri F."/>
            <person name="Kristensen J.M."/>
            <person name="Kirkegaard R.H."/>
            <person name="Michaelsen T.Y."/>
            <person name="Andersen M.H."/>
            <person name="Karst S.M."/>
            <person name="Dueholm M.S."/>
            <person name="Nielsen P.H."/>
            <person name="Albertsen M."/>
        </authorList>
    </citation>
    <scope>NUCLEOTIDE SEQUENCE</scope>
    <source>
        <strain evidence="11">Bjer_18-Q3-R1-45_BAT3C.347</strain>
    </source>
</reference>